<accession>A0ABT6AX29</accession>
<proteinExistence type="predicted"/>
<reference evidence="1 2" key="1">
    <citation type="submission" date="2023-03" db="EMBL/GenBank/DDBJ databases">
        <title>Draft assemblies of triclosan tolerant bacteria isolated from returned activated sludge.</title>
        <authorList>
            <person name="Van Hamelsveld S."/>
        </authorList>
    </citation>
    <scope>NUCLEOTIDE SEQUENCE [LARGE SCALE GENOMIC DNA]</scope>
    <source>
        <strain evidence="1 2">GW210010_S58</strain>
    </source>
</reference>
<gene>
    <name evidence="1" type="ORF">P3W85_29905</name>
</gene>
<evidence type="ECO:0000313" key="2">
    <source>
        <dbReference type="Proteomes" id="UP001216674"/>
    </source>
</evidence>
<sequence length="57" mass="6280">MSVTIAYILLYTWAGVGYTPAFLGEYANKEACEQAAKVINASKTNLACVPKWVREKP</sequence>
<evidence type="ECO:0008006" key="3">
    <source>
        <dbReference type="Google" id="ProtNLM"/>
    </source>
</evidence>
<dbReference type="EMBL" id="JARJLM010000484">
    <property type="protein sequence ID" value="MDF3837138.1"/>
    <property type="molecule type" value="Genomic_DNA"/>
</dbReference>
<comment type="caution">
    <text evidence="1">The sequence shown here is derived from an EMBL/GenBank/DDBJ whole genome shotgun (WGS) entry which is preliminary data.</text>
</comment>
<evidence type="ECO:0000313" key="1">
    <source>
        <dbReference type="EMBL" id="MDF3837138.1"/>
    </source>
</evidence>
<organism evidence="1 2">
    <name type="scientific">Cupriavidus basilensis</name>
    <dbReference type="NCBI Taxonomy" id="68895"/>
    <lineage>
        <taxon>Bacteria</taxon>
        <taxon>Pseudomonadati</taxon>
        <taxon>Pseudomonadota</taxon>
        <taxon>Betaproteobacteria</taxon>
        <taxon>Burkholderiales</taxon>
        <taxon>Burkholderiaceae</taxon>
        <taxon>Cupriavidus</taxon>
    </lineage>
</organism>
<protein>
    <recommendedName>
        <fullName evidence="3">Phage protein</fullName>
    </recommendedName>
</protein>
<dbReference type="RefSeq" id="WP_276267428.1">
    <property type="nucleotide sequence ID" value="NZ_JARJLM010000484.1"/>
</dbReference>
<name>A0ABT6AX29_9BURK</name>
<dbReference type="Proteomes" id="UP001216674">
    <property type="component" value="Unassembled WGS sequence"/>
</dbReference>
<keyword evidence="2" id="KW-1185">Reference proteome</keyword>